<evidence type="ECO:0000313" key="2">
    <source>
        <dbReference type="Proteomes" id="UP000324748"/>
    </source>
</evidence>
<dbReference type="EMBL" id="VSWC01000092">
    <property type="protein sequence ID" value="KAA1090980.1"/>
    <property type="molecule type" value="Genomic_DNA"/>
</dbReference>
<evidence type="ECO:0000313" key="1">
    <source>
        <dbReference type="EMBL" id="KAA1090980.1"/>
    </source>
</evidence>
<comment type="caution">
    <text evidence="1">The sequence shown here is derived from an EMBL/GenBank/DDBJ whole genome shotgun (WGS) entry which is preliminary data.</text>
</comment>
<dbReference type="AlphaFoldDB" id="A0A5B0NS44"/>
<keyword evidence="2" id="KW-1185">Reference proteome</keyword>
<gene>
    <name evidence="1" type="ORF">PGT21_019795</name>
</gene>
<accession>A0A5B0NS44</accession>
<sequence>MSEMYGLVDFEAAFVFGGPSESLSHHIAKCTWTKVQDVRPCGRIFRNISERTSEMFRTPAPVVTGIRGRAVPSVELGIAHVIPFLLGHSSWAKLEASGFYVEPSQAGDGTRGMCLISPCQSTRNRAIAAVSIISSRPGSPSMICSFQAP</sequence>
<organism evidence="1 2">
    <name type="scientific">Puccinia graminis f. sp. tritici</name>
    <dbReference type="NCBI Taxonomy" id="56615"/>
    <lineage>
        <taxon>Eukaryota</taxon>
        <taxon>Fungi</taxon>
        <taxon>Dikarya</taxon>
        <taxon>Basidiomycota</taxon>
        <taxon>Pucciniomycotina</taxon>
        <taxon>Pucciniomycetes</taxon>
        <taxon>Pucciniales</taxon>
        <taxon>Pucciniaceae</taxon>
        <taxon>Puccinia</taxon>
    </lineage>
</organism>
<proteinExistence type="predicted"/>
<dbReference type="Proteomes" id="UP000324748">
    <property type="component" value="Unassembled WGS sequence"/>
</dbReference>
<reference evidence="1 2" key="1">
    <citation type="submission" date="2019-05" db="EMBL/GenBank/DDBJ databases">
        <title>Emergence of the Ug99 lineage of the wheat stem rust pathogen through somatic hybridization.</title>
        <authorList>
            <person name="Li F."/>
            <person name="Upadhyaya N.M."/>
            <person name="Sperschneider J."/>
            <person name="Matny O."/>
            <person name="Nguyen-Phuc H."/>
            <person name="Mago R."/>
            <person name="Raley C."/>
            <person name="Miller M.E."/>
            <person name="Silverstein K.A.T."/>
            <person name="Henningsen E."/>
            <person name="Hirsch C.D."/>
            <person name="Visser B."/>
            <person name="Pretorius Z.A."/>
            <person name="Steffenson B.J."/>
            <person name="Schwessinger B."/>
            <person name="Dodds P.N."/>
            <person name="Figueroa M."/>
        </authorList>
    </citation>
    <scope>NUCLEOTIDE SEQUENCE [LARGE SCALE GENOMIC DNA]</scope>
    <source>
        <strain evidence="1">21-0</strain>
    </source>
</reference>
<protein>
    <submittedName>
        <fullName evidence="1">Uncharacterized protein</fullName>
    </submittedName>
</protein>
<name>A0A5B0NS44_PUCGR</name>